<reference evidence="1" key="2">
    <citation type="journal article" date="2020" name="Nat. Commun.">
        <title>Large-scale genome sequencing of mycorrhizal fungi provides insights into the early evolution of symbiotic traits.</title>
        <authorList>
            <person name="Miyauchi S."/>
            <person name="Kiss E."/>
            <person name="Kuo A."/>
            <person name="Drula E."/>
            <person name="Kohler A."/>
            <person name="Sanchez-Garcia M."/>
            <person name="Morin E."/>
            <person name="Andreopoulos B."/>
            <person name="Barry K.W."/>
            <person name="Bonito G."/>
            <person name="Buee M."/>
            <person name="Carver A."/>
            <person name="Chen C."/>
            <person name="Cichocki N."/>
            <person name="Clum A."/>
            <person name="Culley D."/>
            <person name="Crous P.W."/>
            <person name="Fauchery L."/>
            <person name="Girlanda M."/>
            <person name="Hayes R.D."/>
            <person name="Keri Z."/>
            <person name="LaButti K."/>
            <person name="Lipzen A."/>
            <person name="Lombard V."/>
            <person name="Magnuson J."/>
            <person name="Maillard F."/>
            <person name="Murat C."/>
            <person name="Nolan M."/>
            <person name="Ohm R.A."/>
            <person name="Pangilinan J."/>
            <person name="Pereira M.F."/>
            <person name="Perotto S."/>
            <person name="Peter M."/>
            <person name="Pfister S."/>
            <person name="Riley R."/>
            <person name="Sitrit Y."/>
            <person name="Stielow J.B."/>
            <person name="Szollosi G."/>
            <person name="Zifcakova L."/>
            <person name="Stursova M."/>
            <person name="Spatafora J.W."/>
            <person name="Tedersoo L."/>
            <person name="Vaario L.M."/>
            <person name="Yamada A."/>
            <person name="Yan M."/>
            <person name="Wang P."/>
            <person name="Xu J."/>
            <person name="Bruns T."/>
            <person name="Baldrian P."/>
            <person name="Vilgalys R."/>
            <person name="Dunand C."/>
            <person name="Henrissat B."/>
            <person name="Grigoriev I.V."/>
            <person name="Hibbett D."/>
            <person name="Nagy L.G."/>
            <person name="Martin F.M."/>
        </authorList>
    </citation>
    <scope>NUCLEOTIDE SEQUENCE</scope>
    <source>
        <strain evidence="1">Prilba</strain>
    </source>
</reference>
<protein>
    <submittedName>
        <fullName evidence="1">Uncharacterized protein</fullName>
    </submittedName>
</protein>
<comment type="caution">
    <text evidence="1">The sequence shown here is derived from an EMBL/GenBank/DDBJ whole genome shotgun (WGS) entry which is preliminary data.</text>
</comment>
<dbReference type="Proteomes" id="UP000759537">
    <property type="component" value="Unassembled WGS sequence"/>
</dbReference>
<proteinExistence type="predicted"/>
<evidence type="ECO:0000313" key="2">
    <source>
        <dbReference type="Proteomes" id="UP000759537"/>
    </source>
</evidence>
<evidence type="ECO:0000313" key="1">
    <source>
        <dbReference type="EMBL" id="KAF8482748.1"/>
    </source>
</evidence>
<keyword evidence="2" id="KW-1185">Reference proteome</keyword>
<sequence length="147" mass="15880">MALRSLPPPLAATFTAAVFTTAVFTAAAFTAAAFTAAAFIATAMSSWSTSLGPRRDPVAVAPSSLDVINTLYVLQYFYNARGDPPPLHHIALRAYHLHLQYHTNEVSQGVPWHHHARGPPSPPQLPQEHLLIRPTLSVHHPAPGQQA</sequence>
<reference evidence="1" key="1">
    <citation type="submission" date="2019-10" db="EMBL/GenBank/DDBJ databases">
        <authorList>
            <consortium name="DOE Joint Genome Institute"/>
            <person name="Kuo A."/>
            <person name="Miyauchi S."/>
            <person name="Kiss E."/>
            <person name="Drula E."/>
            <person name="Kohler A."/>
            <person name="Sanchez-Garcia M."/>
            <person name="Andreopoulos B."/>
            <person name="Barry K.W."/>
            <person name="Bonito G."/>
            <person name="Buee M."/>
            <person name="Carver A."/>
            <person name="Chen C."/>
            <person name="Cichocki N."/>
            <person name="Clum A."/>
            <person name="Culley D."/>
            <person name="Crous P.W."/>
            <person name="Fauchery L."/>
            <person name="Girlanda M."/>
            <person name="Hayes R."/>
            <person name="Keri Z."/>
            <person name="LaButti K."/>
            <person name="Lipzen A."/>
            <person name="Lombard V."/>
            <person name="Magnuson J."/>
            <person name="Maillard F."/>
            <person name="Morin E."/>
            <person name="Murat C."/>
            <person name="Nolan M."/>
            <person name="Ohm R."/>
            <person name="Pangilinan J."/>
            <person name="Pereira M."/>
            <person name="Perotto S."/>
            <person name="Peter M."/>
            <person name="Riley R."/>
            <person name="Sitrit Y."/>
            <person name="Stielow B."/>
            <person name="Szollosi G."/>
            <person name="Zifcakova L."/>
            <person name="Stursova M."/>
            <person name="Spatafora J.W."/>
            <person name="Tedersoo L."/>
            <person name="Vaario L.-M."/>
            <person name="Yamada A."/>
            <person name="Yan M."/>
            <person name="Wang P."/>
            <person name="Xu J."/>
            <person name="Bruns T."/>
            <person name="Baldrian P."/>
            <person name="Vilgalys R."/>
            <person name="Henrissat B."/>
            <person name="Grigoriev I.V."/>
            <person name="Hibbett D."/>
            <person name="Nagy L.G."/>
            <person name="Martin F.M."/>
        </authorList>
    </citation>
    <scope>NUCLEOTIDE SEQUENCE</scope>
    <source>
        <strain evidence="1">Prilba</strain>
    </source>
</reference>
<accession>A0A9P5N010</accession>
<gene>
    <name evidence="1" type="ORF">DFH94DRAFT_852183</name>
</gene>
<dbReference type="AlphaFoldDB" id="A0A9P5N010"/>
<dbReference type="EMBL" id="WHVB01000005">
    <property type="protein sequence ID" value="KAF8482748.1"/>
    <property type="molecule type" value="Genomic_DNA"/>
</dbReference>
<organism evidence="1 2">
    <name type="scientific">Russula ochroleuca</name>
    <dbReference type="NCBI Taxonomy" id="152965"/>
    <lineage>
        <taxon>Eukaryota</taxon>
        <taxon>Fungi</taxon>
        <taxon>Dikarya</taxon>
        <taxon>Basidiomycota</taxon>
        <taxon>Agaricomycotina</taxon>
        <taxon>Agaricomycetes</taxon>
        <taxon>Russulales</taxon>
        <taxon>Russulaceae</taxon>
        <taxon>Russula</taxon>
    </lineage>
</organism>
<name>A0A9P5N010_9AGAM</name>